<organism evidence="2 3">
    <name type="scientific">Nyssa sinensis</name>
    <dbReference type="NCBI Taxonomy" id="561372"/>
    <lineage>
        <taxon>Eukaryota</taxon>
        <taxon>Viridiplantae</taxon>
        <taxon>Streptophyta</taxon>
        <taxon>Embryophyta</taxon>
        <taxon>Tracheophyta</taxon>
        <taxon>Spermatophyta</taxon>
        <taxon>Magnoliopsida</taxon>
        <taxon>eudicotyledons</taxon>
        <taxon>Gunneridae</taxon>
        <taxon>Pentapetalae</taxon>
        <taxon>asterids</taxon>
        <taxon>Cornales</taxon>
        <taxon>Nyssaceae</taxon>
        <taxon>Nyssa</taxon>
    </lineage>
</organism>
<protein>
    <submittedName>
        <fullName evidence="2">Uncharacterized protein</fullName>
    </submittedName>
</protein>
<proteinExistence type="predicted"/>
<dbReference type="PANTHER" id="PTHR47481">
    <property type="match status" value="1"/>
</dbReference>
<feature type="region of interest" description="Disordered" evidence="1">
    <location>
        <begin position="87"/>
        <end position="110"/>
    </location>
</feature>
<dbReference type="OrthoDB" id="1713529at2759"/>
<sequence length="228" mass="25255">MSVSAYLQRTKGIADELQAAGRKLSPAEFNAIIYRNISSEFHPIITALNLRPEPVSFHELHGQLLAHEILLKSSNALPQANYVARSSSSAPLLPTPSIPPNTQKRTTSDSFKQRIPCQICGLRNHTVDKCRKHYTNYSRQSTPPQPQHFSPNANYSIAGSPSSPQPVANYSHNRSPSLWYPDTAANYHITPDLSTLSIANDYQDKKFTGIDIQRPGQGPKEGQIVVKL</sequence>
<accession>A0A5J4ZBK9</accession>
<keyword evidence="3" id="KW-1185">Reference proteome</keyword>
<dbReference type="EMBL" id="CM018052">
    <property type="protein sequence ID" value="KAA8515152.1"/>
    <property type="molecule type" value="Genomic_DNA"/>
</dbReference>
<reference evidence="2 3" key="1">
    <citation type="submission" date="2019-09" db="EMBL/GenBank/DDBJ databases">
        <title>A chromosome-level genome assembly of the Chinese tupelo Nyssa sinensis.</title>
        <authorList>
            <person name="Yang X."/>
            <person name="Kang M."/>
            <person name="Yang Y."/>
            <person name="Xiong H."/>
            <person name="Wang M."/>
            <person name="Zhang Z."/>
            <person name="Wang Z."/>
            <person name="Wu H."/>
            <person name="Ma T."/>
            <person name="Liu J."/>
            <person name="Xi Z."/>
        </authorList>
    </citation>
    <scope>NUCLEOTIDE SEQUENCE [LARGE SCALE GENOMIC DNA]</scope>
    <source>
        <strain evidence="2">J267</strain>
        <tissue evidence="2">Leaf</tissue>
    </source>
</reference>
<name>A0A5J4ZBK9_9ASTE</name>
<evidence type="ECO:0000256" key="1">
    <source>
        <dbReference type="SAM" id="MobiDB-lite"/>
    </source>
</evidence>
<dbReference type="Proteomes" id="UP000325577">
    <property type="component" value="Linkage Group LG9"/>
</dbReference>
<feature type="region of interest" description="Disordered" evidence="1">
    <location>
        <begin position="136"/>
        <end position="171"/>
    </location>
</feature>
<evidence type="ECO:0000313" key="3">
    <source>
        <dbReference type="Proteomes" id="UP000325577"/>
    </source>
</evidence>
<dbReference type="PANTHER" id="PTHR47481:SF43">
    <property type="entry name" value="RETROTRANSPOSON COPIA-LIKE N-TERMINAL DOMAIN-CONTAINING PROTEIN"/>
    <property type="match status" value="1"/>
</dbReference>
<feature type="compositionally biased region" description="Polar residues" evidence="1">
    <location>
        <begin position="101"/>
        <end position="110"/>
    </location>
</feature>
<gene>
    <name evidence="2" type="ORF">F0562_018331</name>
</gene>
<dbReference type="AlphaFoldDB" id="A0A5J4ZBK9"/>
<evidence type="ECO:0000313" key="2">
    <source>
        <dbReference type="EMBL" id="KAA8515152.1"/>
    </source>
</evidence>